<accession>A0A841ESV2</accession>
<dbReference type="EMBL" id="JACHKT010000012">
    <property type="protein sequence ID" value="MBB6003350.1"/>
    <property type="molecule type" value="Genomic_DNA"/>
</dbReference>
<feature type="transmembrane region" description="Helical" evidence="1">
    <location>
        <begin position="171"/>
        <end position="191"/>
    </location>
</feature>
<feature type="transmembrane region" description="Helical" evidence="1">
    <location>
        <begin position="381"/>
        <end position="400"/>
    </location>
</feature>
<name>A0A841ESV2_9BACT</name>
<feature type="transmembrane region" description="Helical" evidence="1">
    <location>
        <begin position="12"/>
        <end position="44"/>
    </location>
</feature>
<dbReference type="RefSeq" id="WP_184133771.1">
    <property type="nucleotide sequence ID" value="NZ_JACHKT010000012.1"/>
</dbReference>
<feature type="transmembrane region" description="Helical" evidence="1">
    <location>
        <begin position="358"/>
        <end position="375"/>
    </location>
</feature>
<keyword evidence="3" id="KW-1185">Reference proteome</keyword>
<feature type="transmembrane region" description="Helical" evidence="1">
    <location>
        <begin position="64"/>
        <end position="84"/>
    </location>
</feature>
<feature type="transmembrane region" description="Helical" evidence="1">
    <location>
        <begin position="407"/>
        <end position="428"/>
    </location>
</feature>
<gene>
    <name evidence="2" type="ORF">HNP25_002006</name>
</gene>
<reference evidence="2 3" key="1">
    <citation type="submission" date="2020-08" db="EMBL/GenBank/DDBJ databases">
        <title>Functional genomics of gut bacteria from endangered species of beetles.</title>
        <authorList>
            <person name="Carlos-Shanley C."/>
        </authorList>
    </citation>
    <scope>NUCLEOTIDE SEQUENCE [LARGE SCALE GENOMIC DNA]</scope>
    <source>
        <strain evidence="2 3">S00070</strain>
    </source>
</reference>
<feature type="transmembrane region" description="Helical" evidence="1">
    <location>
        <begin position="117"/>
        <end position="137"/>
    </location>
</feature>
<feature type="transmembrane region" description="Helical" evidence="1">
    <location>
        <begin position="143"/>
        <end position="164"/>
    </location>
</feature>
<feature type="transmembrane region" description="Helical" evidence="1">
    <location>
        <begin position="250"/>
        <end position="277"/>
    </location>
</feature>
<proteinExistence type="predicted"/>
<keyword evidence="1" id="KW-0812">Transmembrane</keyword>
<dbReference type="AlphaFoldDB" id="A0A841ESV2"/>
<dbReference type="Proteomes" id="UP000524404">
    <property type="component" value="Unassembled WGS sequence"/>
</dbReference>
<feature type="transmembrane region" description="Helical" evidence="1">
    <location>
        <begin position="328"/>
        <end position="346"/>
    </location>
</feature>
<comment type="caution">
    <text evidence="2">The sequence shown here is derived from an EMBL/GenBank/DDBJ whole genome shotgun (WGS) entry which is preliminary data.</text>
</comment>
<feature type="transmembrane region" description="Helical" evidence="1">
    <location>
        <begin position="289"/>
        <end position="308"/>
    </location>
</feature>
<keyword evidence="1" id="KW-1133">Transmembrane helix</keyword>
<protein>
    <submittedName>
        <fullName evidence="2">Uncharacterized protein</fullName>
    </submittedName>
</protein>
<evidence type="ECO:0000313" key="2">
    <source>
        <dbReference type="EMBL" id="MBB6003350.1"/>
    </source>
</evidence>
<organism evidence="2 3">
    <name type="scientific">Arcicella rosea</name>
    <dbReference type="NCBI Taxonomy" id="502909"/>
    <lineage>
        <taxon>Bacteria</taxon>
        <taxon>Pseudomonadati</taxon>
        <taxon>Bacteroidota</taxon>
        <taxon>Cytophagia</taxon>
        <taxon>Cytophagales</taxon>
        <taxon>Flectobacillaceae</taxon>
        <taxon>Arcicella</taxon>
    </lineage>
</organism>
<sequence>MKIIKILKISSLVYLLIPTYLFLLTWVRAEIGISACLIISIFVFNYLKNSQTDKVRRLKTPINWLTVTLVFVLALVLNLLVGIGEFREQTVDFMANNLKYRDLVQNKWPLYYPDFKVYMCYYLGYYLPTAGLGKIVGIEYCRYISLVWSTTGAFLVFLWAITFLDKYRLSVIGVIILFSNAWLVYKVILWLDFQTYIYPPYHVKLNNFWLMRPPFWEGFALAPQHVFPACFGACFMLEANFLKKINLDEMLLMLLATMYWSPLASIGIFPFVLYYYLNNWSSLFTLKSIIEKIFLVLGFTPLIIYFLSTQGVNSDNTQFMWQAGVEKWYWTYLFYIVFNFLIWYFFLKQFQHPFTKMVKVALLFLTIVPLYQIGIANDLNIRASVPSMFILTVAIAYVFVQAQKRKLYYWLGLAFFLINTLPTLHQVYKSILPSKPQTTIMKADYKQFHNMLSFQQVMYGDSTAVLEYSLKNDSFFEKHLLKK</sequence>
<evidence type="ECO:0000313" key="3">
    <source>
        <dbReference type="Proteomes" id="UP000524404"/>
    </source>
</evidence>
<keyword evidence="1" id="KW-0472">Membrane</keyword>
<evidence type="ECO:0000256" key="1">
    <source>
        <dbReference type="SAM" id="Phobius"/>
    </source>
</evidence>